<gene>
    <name evidence="2" type="ORF">TWF191_005868</name>
    <name evidence="1" type="ORF">TWF679_004087</name>
</gene>
<evidence type="ECO:0000313" key="3">
    <source>
        <dbReference type="Proteomes" id="UP000483672"/>
    </source>
</evidence>
<dbReference type="Proteomes" id="UP000614610">
    <property type="component" value="Unassembled WGS sequence"/>
</dbReference>
<dbReference type="Proteomes" id="UP000483672">
    <property type="component" value="Unassembled WGS sequence"/>
</dbReference>
<dbReference type="EMBL" id="WIWT01000197">
    <property type="protein sequence ID" value="KAF3196787.1"/>
    <property type="molecule type" value="Genomic_DNA"/>
</dbReference>
<evidence type="ECO:0000313" key="2">
    <source>
        <dbReference type="EMBL" id="KAF3197145.1"/>
    </source>
</evidence>
<organism evidence="1 4">
    <name type="scientific">Orbilia oligospora</name>
    <name type="common">Nematode-trapping fungus</name>
    <name type="synonym">Arthrobotrys oligospora</name>
    <dbReference type="NCBI Taxonomy" id="2813651"/>
    <lineage>
        <taxon>Eukaryota</taxon>
        <taxon>Fungi</taxon>
        <taxon>Dikarya</taxon>
        <taxon>Ascomycota</taxon>
        <taxon>Pezizomycotina</taxon>
        <taxon>Orbiliomycetes</taxon>
        <taxon>Orbiliales</taxon>
        <taxon>Orbiliaceae</taxon>
        <taxon>Orbilia</taxon>
    </lineage>
</organism>
<reference evidence="1 3" key="1">
    <citation type="submission" date="2019-06" db="EMBL/GenBank/DDBJ databases">
        <authorList>
            <person name="Palmer J.M."/>
        </authorList>
    </citation>
    <scope>NUCLEOTIDE SEQUENCE</scope>
    <source>
        <strain evidence="2 3">TWF191</strain>
        <strain evidence="1">TWF679</strain>
    </source>
</reference>
<name>A0A6G1LRG5_ORBOL</name>
<comment type="caution">
    <text evidence="1">The sequence shown here is derived from an EMBL/GenBank/DDBJ whole genome shotgun (WGS) entry which is preliminary data.</text>
</comment>
<dbReference type="EMBL" id="WIPF01000306">
    <property type="protein sequence ID" value="KAF3197145.1"/>
    <property type="molecule type" value="Genomic_DNA"/>
</dbReference>
<proteinExistence type="predicted"/>
<protein>
    <submittedName>
        <fullName evidence="1">Uncharacterized protein</fullName>
    </submittedName>
</protein>
<evidence type="ECO:0000313" key="4">
    <source>
        <dbReference type="Proteomes" id="UP000614610"/>
    </source>
</evidence>
<dbReference type="AlphaFoldDB" id="A0A6G1LRG5"/>
<evidence type="ECO:0000313" key="1">
    <source>
        <dbReference type="EMBL" id="KAF3196787.1"/>
    </source>
</evidence>
<feature type="non-terminal residue" evidence="1">
    <location>
        <position position="73"/>
    </location>
</feature>
<sequence length="73" mass="8346">MSYALRSVSVGARQLQFLTTTTTITSRHTILHRLPPSSSSPRIHLQPLQCRRNFWSKLFGKKKVEPVNPEDAK</sequence>
<accession>A0A6G1LRG5</accession>